<dbReference type="Gene3D" id="1.10.238.10">
    <property type="entry name" value="EF-hand"/>
    <property type="match status" value="1"/>
</dbReference>
<dbReference type="SUPFAM" id="SSF47473">
    <property type="entry name" value="EF-hand"/>
    <property type="match status" value="1"/>
</dbReference>
<dbReference type="OrthoDB" id="446804at2759"/>
<dbReference type="InterPro" id="IPR043203">
    <property type="entry name" value="VGCC_Ca_Na"/>
</dbReference>
<evidence type="ECO:0000313" key="10">
    <source>
        <dbReference type="EMBL" id="CAL1152616.1"/>
    </source>
</evidence>
<dbReference type="SUPFAM" id="SSF81324">
    <property type="entry name" value="Voltage-gated potassium channels"/>
    <property type="match status" value="1"/>
</dbReference>
<protein>
    <submittedName>
        <fullName evidence="11">Voltage-dependent L-type calcium channel subunit alpha-1S (FGalpha1S) (Voltage-gated calcium channel subunit alpha Cav1.1)</fullName>
    </submittedName>
</protein>
<dbReference type="CDD" id="cd00051">
    <property type="entry name" value="EFh"/>
    <property type="match status" value="1"/>
</dbReference>
<evidence type="ECO:0000256" key="6">
    <source>
        <dbReference type="SAM" id="MobiDB-lite"/>
    </source>
</evidence>
<dbReference type="InterPro" id="IPR018247">
    <property type="entry name" value="EF_Hand_1_Ca_BS"/>
</dbReference>
<organism evidence="9">
    <name type="scientific">Cladocopium goreaui</name>
    <dbReference type="NCBI Taxonomy" id="2562237"/>
    <lineage>
        <taxon>Eukaryota</taxon>
        <taxon>Sar</taxon>
        <taxon>Alveolata</taxon>
        <taxon>Dinophyceae</taxon>
        <taxon>Suessiales</taxon>
        <taxon>Symbiodiniaceae</taxon>
        <taxon>Cladocopium</taxon>
    </lineage>
</organism>
<reference evidence="10" key="2">
    <citation type="submission" date="2024-04" db="EMBL/GenBank/DDBJ databases">
        <authorList>
            <person name="Chen Y."/>
            <person name="Shah S."/>
            <person name="Dougan E. K."/>
            <person name="Thang M."/>
            <person name="Chan C."/>
        </authorList>
    </citation>
    <scope>NUCLEOTIDE SEQUENCE [LARGE SCALE GENOMIC DNA]</scope>
</reference>
<feature type="domain" description="EF-hand" evidence="8">
    <location>
        <begin position="393"/>
        <end position="428"/>
    </location>
</feature>
<keyword evidence="5 7" id="KW-0472">Membrane</keyword>
<dbReference type="Pfam" id="PF13499">
    <property type="entry name" value="EF-hand_7"/>
    <property type="match status" value="1"/>
</dbReference>
<reference evidence="9" key="1">
    <citation type="submission" date="2022-10" db="EMBL/GenBank/DDBJ databases">
        <authorList>
            <person name="Chen Y."/>
            <person name="Dougan E. K."/>
            <person name="Chan C."/>
            <person name="Rhodes N."/>
            <person name="Thang M."/>
        </authorList>
    </citation>
    <scope>NUCLEOTIDE SEQUENCE</scope>
</reference>
<dbReference type="PANTHER" id="PTHR10037">
    <property type="entry name" value="VOLTAGE-GATED CATION CHANNEL CALCIUM AND SODIUM"/>
    <property type="match status" value="1"/>
</dbReference>
<keyword evidence="3" id="KW-0106">Calcium</keyword>
<dbReference type="GO" id="GO:0005509">
    <property type="term" value="F:calcium ion binding"/>
    <property type="evidence" value="ECO:0007669"/>
    <property type="project" value="InterPro"/>
</dbReference>
<evidence type="ECO:0000256" key="7">
    <source>
        <dbReference type="SAM" id="Phobius"/>
    </source>
</evidence>
<dbReference type="SMART" id="SM00054">
    <property type="entry name" value="EFh"/>
    <property type="match status" value="2"/>
</dbReference>
<evidence type="ECO:0000256" key="5">
    <source>
        <dbReference type="ARBA" id="ARBA00023136"/>
    </source>
</evidence>
<feature type="transmembrane region" description="Helical" evidence="7">
    <location>
        <begin position="116"/>
        <end position="138"/>
    </location>
</feature>
<evidence type="ECO:0000256" key="3">
    <source>
        <dbReference type="ARBA" id="ARBA00022837"/>
    </source>
</evidence>
<feature type="transmembrane region" description="Helical" evidence="7">
    <location>
        <begin position="302"/>
        <end position="325"/>
    </location>
</feature>
<dbReference type="Pfam" id="PF00520">
    <property type="entry name" value="Ion_trans"/>
    <property type="match status" value="1"/>
</dbReference>
<keyword evidence="2 7" id="KW-0812">Transmembrane</keyword>
<feature type="transmembrane region" description="Helical" evidence="7">
    <location>
        <begin position="85"/>
        <end position="104"/>
    </location>
</feature>
<dbReference type="InterPro" id="IPR027359">
    <property type="entry name" value="Volt_channel_dom_sf"/>
</dbReference>
<evidence type="ECO:0000313" key="9">
    <source>
        <dbReference type="EMBL" id="CAI3999241.1"/>
    </source>
</evidence>
<comment type="caution">
    <text evidence="9">The sequence shown here is derived from an EMBL/GenBank/DDBJ whole genome shotgun (WGS) entry which is preliminary data.</text>
</comment>
<feature type="region of interest" description="Disordered" evidence="6">
    <location>
        <begin position="1"/>
        <end position="51"/>
    </location>
</feature>
<sequence length="606" mass="67211">GSVDGSPQRPRSEGSGSDDSGSARRRASARSARASYTSSASSASGSPAAGRKKLSMAEFHKVEGPSETETSSFRAKVAAVLRSDLSVNVLTAIILIDTVCTLIATDARAMGDPPPLYVSIIGESCLGIYTLELVVGCWVDGLQHFKKPEILFDVFTVLCGYLHAIFQLFEGVFPGELSFLKDLRLLRVIRVLRVARILQKSRSLRELQKLVAMMATCLKALAWSFLFCFGFMTLWAMLMVEFVHPLILQMHEQGRAFQDCSECLAATSSVMRANLLLFKTVIAGDSWGQVAVPVIEYSPTTAIIFCGSLMTLVFGVLNMIVAVIVDSFAESRQRDVLHLAEELEHDDLNDTKYLERIFNRLDVTGTGDLTLEELVKGAKTDPEFQSRLRVMDIDQADLEQLFEMIDADGSGSIEKNEFIRPLSRWINESKTAPRFVKYNMERALHQQEEILKQNHQQFRILQARLDDLYEYLNPEGSNILGAPIPYLQGDKSCLSPPNLPASLPWLEGLEVHQEPGIEQPKEARAGGPGSPKLLSEKRRSQLSLGASKPESTAEQLGEGTASLGNPDFLQSSQRMKRPSRWFRPSVREHAEAKLSQSDQTMSLKHI</sequence>
<comment type="subcellular location">
    <subcellularLocation>
        <location evidence="1">Membrane</location>
        <topology evidence="1">Multi-pass membrane protein</topology>
    </subcellularLocation>
</comment>
<gene>
    <name evidence="9" type="ORF">C1SCF055_LOCUS25464</name>
</gene>
<dbReference type="PROSITE" id="PS50222">
    <property type="entry name" value="EF_HAND_2"/>
    <property type="match status" value="2"/>
</dbReference>
<feature type="transmembrane region" description="Helical" evidence="7">
    <location>
        <begin position="220"/>
        <end position="243"/>
    </location>
</feature>
<feature type="compositionally biased region" description="Low complexity" evidence="6">
    <location>
        <begin position="29"/>
        <end position="49"/>
    </location>
</feature>
<evidence type="ECO:0000256" key="4">
    <source>
        <dbReference type="ARBA" id="ARBA00022989"/>
    </source>
</evidence>
<dbReference type="EMBL" id="CAMXCT020002602">
    <property type="protein sequence ID" value="CAL1152616.1"/>
    <property type="molecule type" value="Genomic_DNA"/>
</dbReference>
<dbReference type="EMBL" id="CAMXCT030002602">
    <property type="protein sequence ID" value="CAL4786553.1"/>
    <property type="molecule type" value="Genomic_DNA"/>
</dbReference>
<feature type="domain" description="EF-hand" evidence="8">
    <location>
        <begin position="349"/>
        <end position="384"/>
    </location>
</feature>
<evidence type="ECO:0000313" key="11">
    <source>
        <dbReference type="EMBL" id="CAL4786553.1"/>
    </source>
</evidence>
<dbReference type="PANTHER" id="PTHR10037:SF62">
    <property type="entry name" value="SODIUM CHANNEL PROTEIN 60E"/>
    <property type="match status" value="1"/>
</dbReference>
<dbReference type="Gene3D" id="1.10.287.70">
    <property type="match status" value="1"/>
</dbReference>
<evidence type="ECO:0000256" key="1">
    <source>
        <dbReference type="ARBA" id="ARBA00004141"/>
    </source>
</evidence>
<evidence type="ECO:0000313" key="12">
    <source>
        <dbReference type="Proteomes" id="UP001152797"/>
    </source>
</evidence>
<keyword evidence="12" id="KW-1185">Reference proteome</keyword>
<evidence type="ECO:0000259" key="8">
    <source>
        <dbReference type="PROSITE" id="PS50222"/>
    </source>
</evidence>
<accession>A0A9P1CXL7</accession>
<keyword evidence="4 7" id="KW-1133">Transmembrane helix</keyword>
<feature type="region of interest" description="Disordered" evidence="6">
    <location>
        <begin position="518"/>
        <end position="606"/>
    </location>
</feature>
<dbReference type="PROSITE" id="PS00018">
    <property type="entry name" value="EF_HAND_1"/>
    <property type="match status" value="1"/>
</dbReference>
<feature type="non-terminal residue" evidence="9">
    <location>
        <position position="1"/>
    </location>
</feature>
<dbReference type="InterPro" id="IPR005821">
    <property type="entry name" value="Ion_trans_dom"/>
</dbReference>
<dbReference type="Proteomes" id="UP001152797">
    <property type="component" value="Unassembled WGS sequence"/>
</dbReference>
<dbReference type="EMBL" id="CAMXCT010002602">
    <property type="protein sequence ID" value="CAI3999241.1"/>
    <property type="molecule type" value="Genomic_DNA"/>
</dbReference>
<dbReference type="AlphaFoldDB" id="A0A9P1CXL7"/>
<dbReference type="InterPro" id="IPR002048">
    <property type="entry name" value="EF_hand_dom"/>
</dbReference>
<feature type="transmembrane region" description="Helical" evidence="7">
    <location>
        <begin position="150"/>
        <end position="169"/>
    </location>
</feature>
<dbReference type="GO" id="GO:0001518">
    <property type="term" value="C:voltage-gated sodium channel complex"/>
    <property type="evidence" value="ECO:0007669"/>
    <property type="project" value="TreeGrafter"/>
</dbReference>
<feature type="compositionally biased region" description="Polar residues" evidence="6">
    <location>
        <begin position="594"/>
        <end position="606"/>
    </location>
</feature>
<proteinExistence type="predicted"/>
<name>A0A9P1CXL7_9DINO</name>
<dbReference type="InterPro" id="IPR011992">
    <property type="entry name" value="EF-hand-dom_pair"/>
</dbReference>
<feature type="compositionally biased region" description="Polar residues" evidence="6">
    <location>
        <begin position="541"/>
        <end position="554"/>
    </location>
</feature>
<dbReference type="Gene3D" id="1.20.120.350">
    <property type="entry name" value="Voltage-gated potassium channels. Chain C"/>
    <property type="match status" value="1"/>
</dbReference>
<dbReference type="GO" id="GO:0005248">
    <property type="term" value="F:voltage-gated sodium channel activity"/>
    <property type="evidence" value="ECO:0007669"/>
    <property type="project" value="TreeGrafter"/>
</dbReference>
<evidence type="ECO:0000256" key="2">
    <source>
        <dbReference type="ARBA" id="ARBA00022692"/>
    </source>
</evidence>